<dbReference type="PANTHER" id="PTHR13347:SF1">
    <property type="entry name" value="HEAT REPEAT-CONTAINING PROTEIN 3"/>
    <property type="match status" value="1"/>
</dbReference>
<dbReference type="InterPro" id="IPR052616">
    <property type="entry name" value="SYO1-like"/>
</dbReference>
<name>A0A1G4IN33_9SACH</name>
<dbReference type="OrthoDB" id="288703at2759"/>
<dbReference type="AlphaFoldDB" id="A0A1G4IN33"/>
<evidence type="ECO:0000256" key="1">
    <source>
        <dbReference type="ARBA" id="ARBA00049983"/>
    </source>
</evidence>
<dbReference type="Pfam" id="PF25567">
    <property type="entry name" value="TPR_SYO1"/>
    <property type="match status" value="1"/>
</dbReference>
<dbReference type="InterPro" id="IPR016024">
    <property type="entry name" value="ARM-type_fold"/>
</dbReference>
<gene>
    <name evidence="4" type="ORF">LAMI_0A02498G</name>
</gene>
<dbReference type="Gene3D" id="1.25.10.10">
    <property type="entry name" value="Leucine-rich Repeat Variant"/>
    <property type="match status" value="1"/>
</dbReference>
<dbReference type="Proteomes" id="UP000191024">
    <property type="component" value="Chromosome A"/>
</dbReference>
<organism evidence="4 5">
    <name type="scientific">Lachancea mirantina</name>
    <dbReference type="NCBI Taxonomy" id="1230905"/>
    <lineage>
        <taxon>Eukaryota</taxon>
        <taxon>Fungi</taxon>
        <taxon>Dikarya</taxon>
        <taxon>Ascomycota</taxon>
        <taxon>Saccharomycotina</taxon>
        <taxon>Saccharomycetes</taxon>
        <taxon>Saccharomycetales</taxon>
        <taxon>Saccharomycetaceae</taxon>
        <taxon>Lachancea</taxon>
    </lineage>
</organism>
<proteinExistence type="inferred from homology"/>
<dbReference type="SUPFAM" id="SSF48371">
    <property type="entry name" value="ARM repeat"/>
    <property type="match status" value="1"/>
</dbReference>
<comment type="similarity">
    <text evidence="1">Belongs to the nuclear import and ribosome assembly adapter family.</text>
</comment>
<dbReference type="GO" id="GO:0051082">
    <property type="term" value="F:unfolded protein binding"/>
    <property type="evidence" value="ECO:0007669"/>
    <property type="project" value="TreeGrafter"/>
</dbReference>
<evidence type="ECO:0000256" key="2">
    <source>
        <dbReference type="SAM" id="MobiDB-lite"/>
    </source>
</evidence>
<dbReference type="PANTHER" id="PTHR13347">
    <property type="entry name" value="HEAT REPEAT-CONTAINING PROTEIN 3"/>
    <property type="match status" value="1"/>
</dbReference>
<feature type="domain" description="SYO1-like TPR repeats" evidence="3">
    <location>
        <begin position="502"/>
        <end position="623"/>
    </location>
</feature>
<dbReference type="InterPro" id="IPR011989">
    <property type="entry name" value="ARM-like"/>
</dbReference>
<reference evidence="4 5" key="1">
    <citation type="submission" date="2016-03" db="EMBL/GenBank/DDBJ databases">
        <authorList>
            <person name="Devillers H."/>
        </authorList>
    </citation>
    <scope>NUCLEOTIDE SEQUENCE [LARGE SCALE GENOMIC DNA]</scope>
    <source>
        <strain evidence="4">CBS 11717</strain>
    </source>
</reference>
<evidence type="ECO:0000259" key="3">
    <source>
        <dbReference type="Pfam" id="PF25567"/>
    </source>
</evidence>
<dbReference type="GO" id="GO:0006606">
    <property type="term" value="P:protein import into nucleus"/>
    <property type="evidence" value="ECO:0007669"/>
    <property type="project" value="TreeGrafter"/>
</dbReference>
<protein>
    <submittedName>
        <fullName evidence="4">LAMI_0A02498g1_1</fullName>
    </submittedName>
</protein>
<dbReference type="STRING" id="1230905.A0A1G4IN33"/>
<feature type="region of interest" description="Disordered" evidence="2">
    <location>
        <begin position="1"/>
        <end position="30"/>
    </location>
</feature>
<feature type="compositionally biased region" description="Basic residues" evidence="2">
    <location>
        <begin position="1"/>
        <end position="12"/>
    </location>
</feature>
<evidence type="ECO:0000313" key="5">
    <source>
        <dbReference type="Proteomes" id="UP000191024"/>
    </source>
</evidence>
<sequence>MGKSKRKSKASSKRLQTAGKAGGLGPNRESGNLRKIQPLLKQLESAVANERAMALGTISVLCDDQHMRQMFLRERLIQTVLSRLLTDENTEIVVESYGLLRNLAIEEGYDVCIHLWRSDVWTSLSAGLDKFMSSLASLETGQTQNQDPKSVHAQTQSARLLFDFGENLFSLTVALANGSEDIRAALMEEKIKKVLQCVTVTLTYGMVPQEELRVGLRITLSLFNAILDLIYDLSSQSGDFIEMILGDSYLSEFIKSLPSLLFTNANELTNVLIQGIHLQLLEENATDEQANMIISKVCASIEHIDLPNMVSDMSSVDQDKDLANAGNESVATKIKAQTNVRAAAAVRFQSIEYSLDIITAAMEIVAAQFEASDLPVCNSLQTTLTTLLPKLFQTLYAQFTSRVLIGWNNLLWLFLTLHINVFDLQNEPWRGLWAALPTTSTSSDDDLFSIRVGRIGVTWALLKTAHSQQDASACLAILGCATSEFVAGVISEYNNTESLDISDVEHLRQKCVGLLGVLSLFQGQVELNRQIGHFFMEQLVSNDNGAPVLLDLMDAFIDTYSDANFDYNEPVFVQDRFLCHLKEKVMPNLRNCFKFVDKNKNPELKARVQDAYNVMESFVRYKEIESS</sequence>
<accession>A0A1G4IN33</accession>
<dbReference type="GO" id="GO:0042273">
    <property type="term" value="P:ribosomal large subunit biogenesis"/>
    <property type="evidence" value="ECO:0007669"/>
    <property type="project" value="TreeGrafter"/>
</dbReference>
<keyword evidence="5" id="KW-1185">Reference proteome</keyword>
<dbReference type="InterPro" id="IPR057990">
    <property type="entry name" value="TPR_SYO1"/>
</dbReference>
<dbReference type="EMBL" id="LT598462">
    <property type="protein sequence ID" value="SCU77832.1"/>
    <property type="molecule type" value="Genomic_DNA"/>
</dbReference>
<evidence type="ECO:0000313" key="4">
    <source>
        <dbReference type="EMBL" id="SCU77832.1"/>
    </source>
</evidence>
<dbReference type="CDD" id="cd13394">
    <property type="entry name" value="Syo1_like"/>
    <property type="match status" value="1"/>
</dbReference>